<dbReference type="EMBL" id="NHMK01000009">
    <property type="protein sequence ID" value="OWL97250.1"/>
    <property type="molecule type" value="Genomic_DNA"/>
</dbReference>
<dbReference type="Pfam" id="PF00903">
    <property type="entry name" value="Glyoxalase"/>
    <property type="match status" value="1"/>
</dbReference>
<dbReference type="InterPro" id="IPR052537">
    <property type="entry name" value="Extradiol_RC_dioxygenase"/>
</dbReference>
<comment type="caution">
    <text evidence="2">The sequence shown here is derived from an EMBL/GenBank/DDBJ whole genome shotgun (WGS) entry which is preliminary data.</text>
</comment>
<evidence type="ECO:0000259" key="1">
    <source>
        <dbReference type="PROSITE" id="PS51819"/>
    </source>
</evidence>
<dbReference type="InterPro" id="IPR037523">
    <property type="entry name" value="VOC_core"/>
</dbReference>
<protein>
    <submittedName>
        <fullName evidence="2">Glyoxalase</fullName>
    </submittedName>
</protein>
<reference evidence="2 3" key="1">
    <citation type="submission" date="2017-05" db="EMBL/GenBank/DDBJ databases">
        <title>De novo genome assembly of Deniococcus indicus strain DR1.</title>
        <authorList>
            <person name="Chauhan D."/>
            <person name="Yennamalli R.M."/>
            <person name="Priyadarshini R."/>
        </authorList>
    </citation>
    <scope>NUCLEOTIDE SEQUENCE [LARGE SCALE GENOMIC DNA]</scope>
    <source>
        <strain evidence="2 3">DR1</strain>
    </source>
</reference>
<dbReference type="Proteomes" id="UP000197208">
    <property type="component" value="Unassembled WGS sequence"/>
</dbReference>
<name>A0A246BNJ7_9DEIO</name>
<evidence type="ECO:0000313" key="3">
    <source>
        <dbReference type="Proteomes" id="UP000197208"/>
    </source>
</evidence>
<dbReference type="InterPro" id="IPR004360">
    <property type="entry name" value="Glyas_Fos-R_dOase_dom"/>
</dbReference>
<accession>A0A246BNJ7</accession>
<dbReference type="SMR" id="A0A246BNJ7"/>
<dbReference type="PANTHER" id="PTHR36110">
    <property type="entry name" value="RING-CLEAVING DIOXYGENASE MHQE-RELATED"/>
    <property type="match status" value="1"/>
</dbReference>
<dbReference type="PROSITE" id="PS51819">
    <property type="entry name" value="VOC"/>
    <property type="match status" value="1"/>
</dbReference>
<organism evidence="2 3">
    <name type="scientific">Deinococcus indicus</name>
    <dbReference type="NCBI Taxonomy" id="223556"/>
    <lineage>
        <taxon>Bacteria</taxon>
        <taxon>Thermotogati</taxon>
        <taxon>Deinococcota</taxon>
        <taxon>Deinococci</taxon>
        <taxon>Deinococcales</taxon>
        <taxon>Deinococcaceae</taxon>
        <taxon>Deinococcus</taxon>
    </lineage>
</organism>
<proteinExistence type="predicted"/>
<evidence type="ECO:0000313" key="2">
    <source>
        <dbReference type="EMBL" id="OWL97250.1"/>
    </source>
</evidence>
<dbReference type="SUPFAM" id="SSF54593">
    <property type="entry name" value="Glyoxalase/Bleomycin resistance protein/Dihydroxybiphenyl dioxygenase"/>
    <property type="match status" value="1"/>
</dbReference>
<dbReference type="InterPro" id="IPR029068">
    <property type="entry name" value="Glyas_Bleomycin-R_OHBP_Dase"/>
</dbReference>
<feature type="domain" description="VOC" evidence="1">
    <location>
        <begin position="14"/>
        <end position="139"/>
    </location>
</feature>
<sequence length="183" mass="20785">MTRDVLSRRVQVQGLHHVTIVGSTRQSALDFWEGVLGMPFVFEQPNLGNPAENHLYFDPGDGRLLTVFTDEGRVDAGRDAPREPGTVEHLAFTVSRATFQLAPARLRARGIEVLERDRGFMDSLYFRDPNGMKVELACYKFQTPEGLRDADVLRRAYELRVARGDDYLSPEHLADAIEELLRR</sequence>
<dbReference type="OrthoDB" id="192739at2"/>
<dbReference type="Gene3D" id="3.10.180.10">
    <property type="entry name" value="2,3-Dihydroxybiphenyl 1,2-Dioxygenase, domain 1"/>
    <property type="match status" value="1"/>
</dbReference>
<dbReference type="RefSeq" id="WP_088247081.1">
    <property type="nucleotide sequence ID" value="NZ_BNAM01000013.1"/>
</dbReference>
<dbReference type="AlphaFoldDB" id="A0A246BNJ7"/>
<gene>
    <name evidence="2" type="ORF">CBQ26_02775</name>
</gene>
<dbReference type="PANTHER" id="PTHR36110:SF4">
    <property type="entry name" value="RING-CLEAVING DIOXYGENASE MHQA-RELATED"/>
    <property type="match status" value="1"/>
</dbReference>
<keyword evidence="3" id="KW-1185">Reference proteome</keyword>